<name>A0ABV9PDG2_9FLAO</name>
<organism evidence="1 2">
    <name type="scientific">Flavobacterium branchiicola</name>
    <dbReference type="NCBI Taxonomy" id="1114875"/>
    <lineage>
        <taxon>Bacteria</taxon>
        <taxon>Pseudomonadati</taxon>
        <taxon>Bacteroidota</taxon>
        <taxon>Flavobacteriia</taxon>
        <taxon>Flavobacteriales</taxon>
        <taxon>Flavobacteriaceae</taxon>
        <taxon>Flavobacterium</taxon>
    </lineage>
</organism>
<accession>A0ABV9PDG2</accession>
<dbReference type="Proteomes" id="UP001595935">
    <property type="component" value="Unassembled WGS sequence"/>
</dbReference>
<comment type="caution">
    <text evidence="1">The sequence shown here is derived from an EMBL/GenBank/DDBJ whole genome shotgun (WGS) entry which is preliminary data.</text>
</comment>
<evidence type="ECO:0000313" key="2">
    <source>
        <dbReference type="Proteomes" id="UP001595935"/>
    </source>
</evidence>
<proteinExistence type="predicted"/>
<gene>
    <name evidence="1" type="ORF">ACFO5S_11350</name>
</gene>
<evidence type="ECO:0000313" key="1">
    <source>
        <dbReference type="EMBL" id="MFC4748047.1"/>
    </source>
</evidence>
<dbReference type="RefSeq" id="WP_213258042.1">
    <property type="nucleotide sequence ID" value="NZ_JAGYWA010000004.1"/>
</dbReference>
<dbReference type="EMBL" id="JBHSGV010000004">
    <property type="protein sequence ID" value="MFC4748047.1"/>
    <property type="molecule type" value="Genomic_DNA"/>
</dbReference>
<keyword evidence="2" id="KW-1185">Reference proteome</keyword>
<sequence length="190" mass="22187">MVYTPDIPAEYRTFSRRDYKRIEELQSQGVIVNYSNCIGDSEFFEHTNSFKQNNGVLHEGNIFVIFDKNSEKKIYFENLKVIELKIQEEIELSNINKEVYASTLSKIQNDLAHLTFNDIAVEFINNESIHFALNFDGEKLLMIDKFVDPALHGLSENQIFYSFFINRNLISSNVVEISDFVKKFQSYITL</sequence>
<reference evidence="2" key="1">
    <citation type="journal article" date="2019" name="Int. J. Syst. Evol. Microbiol.">
        <title>The Global Catalogue of Microorganisms (GCM) 10K type strain sequencing project: providing services to taxonomists for standard genome sequencing and annotation.</title>
        <authorList>
            <consortium name="The Broad Institute Genomics Platform"/>
            <consortium name="The Broad Institute Genome Sequencing Center for Infectious Disease"/>
            <person name="Wu L."/>
            <person name="Ma J."/>
        </authorList>
    </citation>
    <scope>NUCLEOTIDE SEQUENCE [LARGE SCALE GENOMIC DNA]</scope>
    <source>
        <strain evidence="2">WYCCWR 13023</strain>
    </source>
</reference>
<protein>
    <submittedName>
        <fullName evidence="1">Uncharacterized protein</fullName>
    </submittedName>
</protein>